<evidence type="ECO:0000313" key="1">
    <source>
        <dbReference type="EMBL" id="KAB7730140.1"/>
    </source>
</evidence>
<dbReference type="RefSeq" id="WP_152124746.1">
    <property type="nucleotide sequence ID" value="NZ_WELI01000005.1"/>
</dbReference>
<protein>
    <recommendedName>
        <fullName evidence="3">HK97 gp10 family phage protein</fullName>
    </recommendedName>
</protein>
<evidence type="ECO:0000313" key="2">
    <source>
        <dbReference type="Proteomes" id="UP000488299"/>
    </source>
</evidence>
<name>A0A7J5U0M6_9BACT</name>
<accession>A0A7J5U0M6</accession>
<sequence>MMRLNGLDNVLRSFRGAGRTLRQEAANLAERAGRNIEAEAVLNAPVDTGKHRQSGSYEPTNNGMGAKVSFSMAYSPYLEFGTGGLVNVPPGFDDLASQFRGAGGRQINLPARPHLIPAFLKHREIYYNDLKRLLARL</sequence>
<proteinExistence type="predicted"/>
<dbReference type="EMBL" id="WELI01000005">
    <property type="protein sequence ID" value="KAB7730140.1"/>
    <property type="molecule type" value="Genomic_DNA"/>
</dbReference>
<reference evidence="1 2" key="1">
    <citation type="submission" date="2019-10" db="EMBL/GenBank/DDBJ databases">
        <title>Rudanella paleaurantiibacter sp. nov., isolated from sludge.</title>
        <authorList>
            <person name="Xu S.Q."/>
        </authorList>
    </citation>
    <scope>NUCLEOTIDE SEQUENCE [LARGE SCALE GENOMIC DNA]</scope>
    <source>
        <strain evidence="1 2">HX-22-17</strain>
    </source>
</reference>
<dbReference type="Proteomes" id="UP000488299">
    <property type="component" value="Unassembled WGS sequence"/>
</dbReference>
<dbReference type="AlphaFoldDB" id="A0A7J5U0M6"/>
<keyword evidence="2" id="KW-1185">Reference proteome</keyword>
<comment type="caution">
    <text evidence="1">The sequence shown here is derived from an EMBL/GenBank/DDBJ whole genome shotgun (WGS) entry which is preliminary data.</text>
</comment>
<gene>
    <name evidence="1" type="ORF">F5984_13230</name>
</gene>
<evidence type="ECO:0008006" key="3">
    <source>
        <dbReference type="Google" id="ProtNLM"/>
    </source>
</evidence>
<organism evidence="1 2">
    <name type="scientific">Rudanella paleaurantiibacter</name>
    <dbReference type="NCBI Taxonomy" id="2614655"/>
    <lineage>
        <taxon>Bacteria</taxon>
        <taxon>Pseudomonadati</taxon>
        <taxon>Bacteroidota</taxon>
        <taxon>Cytophagia</taxon>
        <taxon>Cytophagales</taxon>
        <taxon>Cytophagaceae</taxon>
        <taxon>Rudanella</taxon>
    </lineage>
</organism>